<dbReference type="EMBL" id="MU150234">
    <property type="protein sequence ID" value="KAF9468089.1"/>
    <property type="molecule type" value="Genomic_DNA"/>
</dbReference>
<evidence type="ECO:0000256" key="1">
    <source>
        <dbReference type="SAM" id="MobiDB-lite"/>
    </source>
</evidence>
<evidence type="ECO:0000313" key="2">
    <source>
        <dbReference type="EMBL" id="KAF9468089.1"/>
    </source>
</evidence>
<evidence type="ECO:0000313" key="3">
    <source>
        <dbReference type="Proteomes" id="UP000807353"/>
    </source>
</evidence>
<dbReference type="AlphaFoldDB" id="A0A9P5YGA7"/>
<reference evidence="2" key="1">
    <citation type="submission" date="2020-11" db="EMBL/GenBank/DDBJ databases">
        <authorList>
            <consortium name="DOE Joint Genome Institute"/>
            <person name="Ahrendt S."/>
            <person name="Riley R."/>
            <person name="Andreopoulos W."/>
            <person name="Labutti K."/>
            <person name="Pangilinan J."/>
            <person name="Ruiz-Duenas F.J."/>
            <person name="Barrasa J.M."/>
            <person name="Sanchez-Garcia M."/>
            <person name="Camarero S."/>
            <person name="Miyauchi S."/>
            <person name="Serrano A."/>
            <person name="Linde D."/>
            <person name="Babiker R."/>
            <person name="Drula E."/>
            <person name="Ayuso-Fernandez I."/>
            <person name="Pacheco R."/>
            <person name="Padilla G."/>
            <person name="Ferreira P."/>
            <person name="Barriuso J."/>
            <person name="Kellner H."/>
            <person name="Castanera R."/>
            <person name="Alfaro M."/>
            <person name="Ramirez L."/>
            <person name="Pisabarro A.G."/>
            <person name="Kuo A."/>
            <person name="Tritt A."/>
            <person name="Lipzen A."/>
            <person name="He G."/>
            <person name="Yan M."/>
            <person name="Ng V."/>
            <person name="Cullen D."/>
            <person name="Martin F."/>
            <person name="Rosso M.-N."/>
            <person name="Henrissat B."/>
            <person name="Hibbett D."/>
            <person name="Martinez A.T."/>
            <person name="Grigoriev I.V."/>
        </authorList>
    </citation>
    <scope>NUCLEOTIDE SEQUENCE</scope>
    <source>
        <strain evidence="2">CBS 247.69</strain>
    </source>
</reference>
<sequence>MHADTVDSMAVDEEDEDSLFGSPPPTPIRGRSPSPTLALPSASSSAQNPRRRVTLIWGNLLDLWPHLKQFKGQILTWSKCTSLHHLPALPGLVVLQQTLMSGQ</sequence>
<accession>A0A9P5YGA7</accession>
<gene>
    <name evidence="2" type="ORF">BDZ94DRAFT_1247154</name>
</gene>
<dbReference type="Proteomes" id="UP000807353">
    <property type="component" value="Unassembled WGS sequence"/>
</dbReference>
<feature type="region of interest" description="Disordered" evidence="1">
    <location>
        <begin position="1"/>
        <end position="49"/>
    </location>
</feature>
<proteinExistence type="predicted"/>
<protein>
    <submittedName>
        <fullName evidence="2">Uncharacterized protein</fullName>
    </submittedName>
</protein>
<keyword evidence="3" id="KW-1185">Reference proteome</keyword>
<organism evidence="2 3">
    <name type="scientific">Collybia nuda</name>
    <dbReference type="NCBI Taxonomy" id="64659"/>
    <lineage>
        <taxon>Eukaryota</taxon>
        <taxon>Fungi</taxon>
        <taxon>Dikarya</taxon>
        <taxon>Basidiomycota</taxon>
        <taxon>Agaricomycotina</taxon>
        <taxon>Agaricomycetes</taxon>
        <taxon>Agaricomycetidae</taxon>
        <taxon>Agaricales</taxon>
        <taxon>Tricholomatineae</taxon>
        <taxon>Clitocybaceae</taxon>
        <taxon>Collybia</taxon>
    </lineage>
</organism>
<feature type="compositionally biased region" description="Low complexity" evidence="1">
    <location>
        <begin position="32"/>
        <end position="46"/>
    </location>
</feature>
<name>A0A9P5YGA7_9AGAR</name>
<comment type="caution">
    <text evidence="2">The sequence shown here is derived from an EMBL/GenBank/DDBJ whole genome shotgun (WGS) entry which is preliminary data.</text>
</comment>